<organism evidence="1 2">
    <name type="scientific">Trichothecium roseum</name>
    <dbReference type="NCBI Taxonomy" id="47278"/>
    <lineage>
        <taxon>Eukaryota</taxon>
        <taxon>Fungi</taxon>
        <taxon>Dikarya</taxon>
        <taxon>Ascomycota</taxon>
        <taxon>Pezizomycotina</taxon>
        <taxon>Sordariomycetes</taxon>
        <taxon>Hypocreomycetidae</taxon>
        <taxon>Hypocreales</taxon>
        <taxon>Hypocreales incertae sedis</taxon>
        <taxon>Trichothecium</taxon>
    </lineage>
</organism>
<keyword evidence="2" id="KW-1185">Reference proteome</keyword>
<reference evidence="1" key="1">
    <citation type="submission" date="2022-10" db="EMBL/GenBank/DDBJ databases">
        <title>Complete Genome of Trichothecium roseum strain YXFP-22015, a Plant Pathogen Isolated from Citrus.</title>
        <authorList>
            <person name="Wang Y."/>
            <person name="Zhu L."/>
        </authorList>
    </citation>
    <scope>NUCLEOTIDE SEQUENCE</scope>
    <source>
        <strain evidence="1">YXFP-22015</strain>
    </source>
</reference>
<proteinExistence type="predicted"/>
<protein>
    <submittedName>
        <fullName evidence="1">Uncharacterized protein</fullName>
    </submittedName>
</protein>
<dbReference type="Proteomes" id="UP001163324">
    <property type="component" value="Chromosome 4"/>
</dbReference>
<sequence length="406" mass="44488">MEALPPGIDPSTVPAMEPPRSDIVPFADTSSRGPTYIAVASVFIGIAAIFVGLRLWARAVIQRKPWWDDLVVIVALLCQAAYVGINIWLCEHGVGKDMWNVYLSDLMKLINPAKVMAALTEPAIGFTKLALLMFYYRIFWPNFSTRIGSLVGMALISVIYTTLFFLFVFLPTQQTTSVNKSMAILNVFTDVYILALPIPAVLNLHLATRKRWGLVVLFSTGVFCCIMSIVGAYYRWQFAEHGENFTGGLLNVILVNTIECSVGIMCACIPLLPAIIGKGPLTESLFTSLRSLRDKLISNKTNRSRNSTDNFSKIKEGTGGSMELSPRSSLRHASDGSLVGHNQRTSNLSTVADPYHQSLTETNFATQPHGTTTVSQAERGEVFTGNAPAGIAVTRDFRVDSTERPA</sequence>
<evidence type="ECO:0000313" key="2">
    <source>
        <dbReference type="Proteomes" id="UP001163324"/>
    </source>
</evidence>
<gene>
    <name evidence="1" type="ORF">N3K66_005076</name>
</gene>
<comment type="caution">
    <text evidence="1">The sequence shown here is derived from an EMBL/GenBank/DDBJ whole genome shotgun (WGS) entry which is preliminary data.</text>
</comment>
<dbReference type="EMBL" id="CM047943">
    <property type="protein sequence ID" value="KAI9900814.1"/>
    <property type="molecule type" value="Genomic_DNA"/>
</dbReference>
<name>A0ACC0V4I8_9HYPO</name>
<accession>A0ACC0V4I8</accession>
<evidence type="ECO:0000313" key="1">
    <source>
        <dbReference type="EMBL" id="KAI9900814.1"/>
    </source>
</evidence>